<dbReference type="Gene3D" id="1.20.1250.20">
    <property type="entry name" value="MFS general substrate transporter like domains"/>
    <property type="match status" value="2"/>
</dbReference>
<organism evidence="8 9">
    <name type="scientific">Asticcacaulis benevestitus DSM 16100 = ATCC BAA-896</name>
    <dbReference type="NCBI Taxonomy" id="1121022"/>
    <lineage>
        <taxon>Bacteria</taxon>
        <taxon>Pseudomonadati</taxon>
        <taxon>Pseudomonadota</taxon>
        <taxon>Alphaproteobacteria</taxon>
        <taxon>Caulobacterales</taxon>
        <taxon>Caulobacteraceae</taxon>
        <taxon>Asticcacaulis</taxon>
    </lineage>
</organism>
<dbReference type="EMBL" id="AWGB01000084">
    <property type="protein sequence ID" value="ESQ81725.1"/>
    <property type="molecule type" value="Genomic_DNA"/>
</dbReference>
<dbReference type="eggNOG" id="COG2814">
    <property type="taxonomic scope" value="Bacteria"/>
</dbReference>
<keyword evidence="9" id="KW-1185">Reference proteome</keyword>
<evidence type="ECO:0000256" key="2">
    <source>
        <dbReference type="ARBA" id="ARBA00022475"/>
    </source>
</evidence>
<dbReference type="RefSeq" id="WP_018083927.1">
    <property type="nucleotide sequence ID" value="NZ_AQWM01000051.1"/>
</dbReference>
<dbReference type="PANTHER" id="PTHR43124:SF10">
    <property type="entry name" value="PURINE EFFLUX PUMP PBUE"/>
    <property type="match status" value="1"/>
</dbReference>
<keyword evidence="2" id="KW-1003">Cell membrane</keyword>
<keyword evidence="5 6" id="KW-0472">Membrane</keyword>
<dbReference type="Proteomes" id="UP000017837">
    <property type="component" value="Unassembled WGS sequence"/>
</dbReference>
<keyword evidence="3 6" id="KW-0812">Transmembrane</keyword>
<keyword evidence="4 6" id="KW-1133">Transmembrane helix</keyword>
<evidence type="ECO:0000256" key="5">
    <source>
        <dbReference type="ARBA" id="ARBA00023136"/>
    </source>
</evidence>
<feature type="transmembrane region" description="Helical" evidence="6">
    <location>
        <begin position="187"/>
        <end position="207"/>
    </location>
</feature>
<feature type="transmembrane region" description="Helical" evidence="6">
    <location>
        <begin position="103"/>
        <end position="122"/>
    </location>
</feature>
<reference evidence="8 9" key="1">
    <citation type="journal article" date="2014" name="Nature">
        <title>Sequential evolution of bacterial morphology by co-option of a developmental regulator.</title>
        <authorList>
            <person name="Jiang C."/>
            <person name="Brown P.J."/>
            <person name="Ducret A."/>
            <person name="Brun Y.V."/>
        </authorList>
    </citation>
    <scope>NUCLEOTIDE SEQUENCE [LARGE SCALE GENOMIC DNA]</scope>
    <source>
        <strain evidence="8 9">DSM 16100</strain>
    </source>
</reference>
<evidence type="ECO:0000256" key="3">
    <source>
        <dbReference type="ARBA" id="ARBA00022692"/>
    </source>
</evidence>
<gene>
    <name evidence="8" type="ORF">ABENE_21535</name>
</gene>
<comment type="caution">
    <text evidence="8">The sequence shown here is derived from an EMBL/GenBank/DDBJ whole genome shotgun (WGS) entry which is preliminary data.</text>
</comment>
<evidence type="ECO:0000256" key="4">
    <source>
        <dbReference type="ARBA" id="ARBA00022989"/>
    </source>
</evidence>
<evidence type="ECO:0000256" key="6">
    <source>
        <dbReference type="SAM" id="Phobius"/>
    </source>
</evidence>
<dbReference type="InterPro" id="IPR020846">
    <property type="entry name" value="MFS_dom"/>
</dbReference>
<protein>
    <recommendedName>
        <fullName evidence="7">Major facilitator superfamily (MFS) profile domain-containing protein</fullName>
    </recommendedName>
</protein>
<evidence type="ECO:0000259" key="7">
    <source>
        <dbReference type="PROSITE" id="PS50850"/>
    </source>
</evidence>
<accession>V4P905</accession>
<dbReference type="AlphaFoldDB" id="V4P905"/>
<feature type="transmembrane region" description="Helical" evidence="6">
    <location>
        <begin position="128"/>
        <end position="150"/>
    </location>
</feature>
<dbReference type="SUPFAM" id="SSF103473">
    <property type="entry name" value="MFS general substrate transporter"/>
    <property type="match status" value="1"/>
</dbReference>
<dbReference type="InterPro" id="IPR011701">
    <property type="entry name" value="MFS"/>
</dbReference>
<dbReference type="OrthoDB" id="9815356at2"/>
<evidence type="ECO:0000313" key="8">
    <source>
        <dbReference type="EMBL" id="ESQ81725.1"/>
    </source>
</evidence>
<dbReference type="PROSITE" id="PS50850">
    <property type="entry name" value="MFS"/>
    <property type="match status" value="1"/>
</dbReference>
<feature type="transmembrane region" description="Helical" evidence="6">
    <location>
        <begin position="72"/>
        <end position="91"/>
    </location>
</feature>
<dbReference type="GO" id="GO:0022857">
    <property type="term" value="F:transmembrane transporter activity"/>
    <property type="evidence" value="ECO:0007669"/>
    <property type="project" value="InterPro"/>
</dbReference>
<evidence type="ECO:0000313" key="9">
    <source>
        <dbReference type="Proteomes" id="UP000017837"/>
    </source>
</evidence>
<sequence length="418" mass="44044">MGFDEFNGSIVGMEKHFAANGAVKPEVASADRSELLTVIACCALAVAGQGFYNVMPLLFGAIANHRGYTDSQVGWLGSVELGGMFLGYLHACWALRKTSHMTLALWGVIVVFVTVVGSALAPDFNSLAIVRLAGGWAAGLTYSVAIARLALTQNSDRSFSHLNAVLVVIGAAQTATLPLIIVRWGIIGAFASLFVICLVGAALISGLRAKPMSEVEVLPGVRASNVSSFGGVQILFLVATGLCQFGPAVVWTYLDRVGQEAGMTEAAVGWVMTVNYIIGAIGCFFAWHLGRHIGQHRSMMLIAGLLVLNFLSWFLPLYDLPGFVVRIITFGLLWGLASVYQQTAMNLLDPSGRSAALVPAAQGVGLAIGPVAGALMVDNGASPTEALGLAGIFGALGFIAYLLVYILFRKNHPDQANL</sequence>
<feature type="transmembrane region" description="Helical" evidence="6">
    <location>
        <begin position="323"/>
        <end position="343"/>
    </location>
</feature>
<feature type="transmembrane region" description="Helical" evidence="6">
    <location>
        <begin position="355"/>
        <end position="377"/>
    </location>
</feature>
<dbReference type="InterPro" id="IPR036259">
    <property type="entry name" value="MFS_trans_sf"/>
</dbReference>
<feature type="transmembrane region" description="Helical" evidence="6">
    <location>
        <begin position="35"/>
        <end position="52"/>
    </location>
</feature>
<dbReference type="PATRIC" id="fig|1121022.4.peg.4412"/>
<feature type="transmembrane region" description="Helical" evidence="6">
    <location>
        <begin position="299"/>
        <end position="317"/>
    </location>
</feature>
<dbReference type="Pfam" id="PF07690">
    <property type="entry name" value="MFS_1"/>
    <property type="match status" value="1"/>
</dbReference>
<dbReference type="PANTHER" id="PTHR43124">
    <property type="entry name" value="PURINE EFFLUX PUMP PBUE"/>
    <property type="match status" value="1"/>
</dbReference>
<dbReference type="STRING" id="1121022.GCA_000376105_04246"/>
<feature type="domain" description="Major facilitator superfamily (MFS) profile" evidence="7">
    <location>
        <begin position="232"/>
        <end position="418"/>
    </location>
</feature>
<comment type="subcellular location">
    <subcellularLocation>
        <location evidence="1">Cell membrane</location>
        <topology evidence="1">Multi-pass membrane protein</topology>
    </subcellularLocation>
</comment>
<proteinExistence type="predicted"/>
<name>V4P905_9CAUL</name>
<evidence type="ECO:0000256" key="1">
    <source>
        <dbReference type="ARBA" id="ARBA00004651"/>
    </source>
</evidence>
<feature type="transmembrane region" description="Helical" evidence="6">
    <location>
        <begin position="389"/>
        <end position="408"/>
    </location>
</feature>
<feature type="transmembrane region" description="Helical" evidence="6">
    <location>
        <begin position="266"/>
        <end position="287"/>
    </location>
</feature>
<feature type="transmembrane region" description="Helical" evidence="6">
    <location>
        <begin position="162"/>
        <end position="181"/>
    </location>
</feature>
<dbReference type="InterPro" id="IPR050189">
    <property type="entry name" value="MFS_Efflux_Transporters"/>
</dbReference>
<feature type="transmembrane region" description="Helical" evidence="6">
    <location>
        <begin position="228"/>
        <end position="254"/>
    </location>
</feature>
<dbReference type="GO" id="GO:0005886">
    <property type="term" value="C:plasma membrane"/>
    <property type="evidence" value="ECO:0007669"/>
    <property type="project" value="UniProtKB-SubCell"/>
</dbReference>